<dbReference type="EMBL" id="FZMP01000030">
    <property type="protein sequence ID" value="SNQ59633.1"/>
    <property type="molecule type" value="Genomic_DNA"/>
</dbReference>
<proteinExistence type="predicted"/>
<evidence type="ECO:0008006" key="3">
    <source>
        <dbReference type="Google" id="ProtNLM"/>
    </source>
</evidence>
<evidence type="ECO:0000313" key="2">
    <source>
        <dbReference type="Proteomes" id="UP000218615"/>
    </source>
</evidence>
<dbReference type="Gene3D" id="2.60.120.380">
    <property type="match status" value="1"/>
</dbReference>
<accession>A0A284VK50</accession>
<dbReference type="OrthoDB" id="148333at2157"/>
<dbReference type="RefSeq" id="WP_096203974.1">
    <property type="nucleotide sequence ID" value="NZ_FZMP01000030.1"/>
</dbReference>
<reference evidence="2" key="1">
    <citation type="submission" date="2017-06" db="EMBL/GenBank/DDBJ databases">
        <authorList>
            <person name="Cremers G."/>
        </authorList>
    </citation>
    <scope>NUCLEOTIDE SEQUENCE [LARGE SCALE GENOMIC DNA]</scope>
</reference>
<dbReference type="Proteomes" id="UP000218615">
    <property type="component" value="Unassembled WGS sequence"/>
</dbReference>
<evidence type="ECO:0000313" key="1">
    <source>
        <dbReference type="EMBL" id="SNQ59633.1"/>
    </source>
</evidence>
<dbReference type="AlphaFoldDB" id="A0A284VK50"/>
<protein>
    <recommendedName>
        <fullName evidence="3">Peptidase domain protein</fullName>
    </recommendedName>
</protein>
<organism evidence="1 2">
    <name type="scientific">Candidatus Methanoperedens nitratireducens</name>
    <dbReference type="NCBI Taxonomy" id="1392998"/>
    <lineage>
        <taxon>Archaea</taxon>
        <taxon>Methanobacteriati</taxon>
        <taxon>Methanobacteriota</taxon>
        <taxon>Stenosarchaea group</taxon>
        <taxon>Methanomicrobia</taxon>
        <taxon>Methanosarcinales</taxon>
        <taxon>ANME-2 cluster</taxon>
        <taxon>Candidatus Methanoperedentaceae</taxon>
        <taxon>Candidatus Methanoperedens</taxon>
    </lineage>
</organism>
<keyword evidence="2" id="KW-1185">Reference proteome</keyword>
<sequence>MHKKIGIAIALLLFSASLAMAAASEEKMNATNGGYTEGATTGTEGGAGIQTVYATITQGQTNWHTKEVKDFITTLNVDLNWGNSGNSLRLKIYSPDGYVFGPYFDIDDGSINGRINRYINNPNGIAKGTWYYEVYGYSVSGTEDYYI</sequence>
<gene>
    <name evidence="1" type="ORF">MNV_1250013</name>
</gene>
<name>A0A284VK50_9EURY</name>